<proteinExistence type="predicted"/>
<dbReference type="GO" id="GO:0051607">
    <property type="term" value="P:defense response to virus"/>
    <property type="evidence" value="ECO:0007669"/>
    <property type="project" value="UniProtKB-KW"/>
</dbReference>
<evidence type="ECO:0000313" key="4">
    <source>
        <dbReference type="Proteomes" id="UP000020077"/>
    </source>
</evidence>
<dbReference type="EMBL" id="JDVG02000521">
    <property type="protein sequence ID" value="KFB71599.1"/>
    <property type="molecule type" value="Genomic_DNA"/>
</dbReference>
<evidence type="ECO:0000256" key="1">
    <source>
        <dbReference type="ARBA" id="ARBA00023118"/>
    </source>
</evidence>
<dbReference type="Proteomes" id="UP000020077">
    <property type="component" value="Unassembled WGS sequence"/>
</dbReference>
<dbReference type="CDD" id="cd09726">
    <property type="entry name" value="RAMP_I_III"/>
    <property type="match status" value="1"/>
</dbReference>
<evidence type="ECO:0000313" key="3">
    <source>
        <dbReference type="EMBL" id="KFB71599.1"/>
    </source>
</evidence>
<comment type="caution">
    <text evidence="3">The sequence shown here is derived from an EMBL/GenBank/DDBJ whole genome shotgun (WGS) entry which is preliminary data.</text>
</comment>
<reference evidence="3 4" key="1">
    <citation type="submission" date="2014-02" db="EMBL/GenBank/DDBJ databases">
        <title>Expanding our view of genomic diversity in Candidatus Accumulibacter clades.</title>
        <authorList>
            <person name="Skennerton C.T."/>
            <person name="Barr J.J."/>
            <person name="Slater F.R."/>
            <person name="Bond P.L."/>
            <person name="Tyson G.W."/>
        </authorList>
    </citation>
    <scope>NUCLEOTIDE SEQUENCE [LARGE SCALE GENOMIC DNA]</scope>
    <source>
        <strain evidence="4">BA-91</strain>
    </source>
</reference>
<organism evidence="3 4">
    <name type="scientific">Candidatus Accumulibacter phosphatis</name>
    <dbReference type="NCBI Taxonomy" id="327160"/>
    <lineage>
        <taxon>Bacteria</taxon>
        <taxon>Pseudomonadati</taxon>
        <taxon>Pseudomonadota</taxon>
        <taxon>Betaproteobacteria</taxon>
        <taxon>Candidatus Accumulibacter</taxon>
    </lineage>
</organism>
<dbReference type="SMR" id="A0A080M391"/>
<dbReference type="Pfam" id="PF03787">
    <property type="entry name" value="RAMPs"/>
    <property type="match status" value="1"/>
</dbReference>
<dbReference type="AlphaFoldDB" id="A0A080M391"/>
<feature type="domain" description="CRISPR type III-associated protein" evidence="2">
    <location>
        <begin position="11"/>
        <end position="165"/>
    </location>
</feature>
<keyword evidence="1" id="KW-0051">Antiviral defense</keyword>
<name>A0A080M391_9PROT</name>
<protein>
    <submittedName>
        <fullName evidence="3">CRISPR-associated RAMP protein, Csx10 family</fullName>
    </submittedName>
</protein>
<accession>A0A080M391</accession>
<evidence type="ECO:0000259" key="2">
    <source>
        <dbReference type="Pfam" id="PF03787"/>
    </source>
</evidence>
<gene>
    <name evidence="3" type="ORF">AW09_003261</name>
</gene>
<dbReference type="InterPro" id="IPR005537">
    <property type="entry name" value="RAMP_III_fam"/>
</dbReference>
<sequence>MTALKRYRLTVRLLEDLHTGTGTGGGDIDALQMRDRRGRPVIRANHLKGLLLAAGEELARFDERIKAPLQDLLGAGGKPRGGLRLTSLRLTKDSPGHTLIWTSTAREKGSRRPLEDTLRVVEHVAAGSSFTAELRVPQALESLLKTLVERIDRLGSDRNRGGGLISTRLDEITDEIPASRQQPIVGNCLRLRLRNLEPLCLPATGHPGNLIQSLPFVRGQVLRGALMAWALARDDQGALANLARASVGDALPLPPCLNDSSPESLCVLPIPLSILTPKPGNGNADLPWWVEAGKQTEDAYDDLDLERIKPEEKSKRPGAREFLAREGGQGAWLRYSPRMSVHMRNQTADLFDLSGRPVTEPELFSMEEIAEETRFVADLVFPDERAAQGFAERFAPLLSGAEWLAVGREGRPVEVAELASVALLSPGASTLNDTWTLTLVSDLVSRGEHLGFLTNLDVPSLIRLAGKKADHYPGWKEWKMRGFAESERLHGFNAASGLRRTPALAIRRGSCWRITGTGSGALALALSTMNEFGERTQEGCGRFAIDLQPMKPLARPDGQKDKVPANSGEKILLAVERIAEDKHATDPSLSQLQWLRSSTLAATSEAQLHELLEKIKAIAGRRPKGGGAWKDFPHNALRREIDRLGKLDEKRRLISHLVQRLALQALKRAEEQRT</sequence>